<dbReference type="EMBL" id="JAZDQV010000004">
    <property type="protein sequence ID" value="MEE1877127.1"/>
    <property type="molecule type" value="Genomic_DNA"/>
</dbReference>
<dbReference type="CDD" id="cd03424">
    <property type="entry name" value="NUDIX_ADPRase_Nudt5_UGPPase_Nudt14"/>
    <property type="match status" value="1"/>
</dbReference>
<dbReference type="PANTHER" id="PTHR11839:SF18">
    <property type="entry name" value="NUDIX HYDROLASE DOMAIN-CONTAINING PROTEIN"/>
    <property type="match status" value="1"/>
</dbReference>
<comment type="caution">
    <text evidence="9">The sequence shown here is derived from an EMBL/GenBank/DDBJ whole genome shotgun (WGS) entry which is preliminary data.</text>
</comment>
<name>A0ABU7GDT9_9SPHN</name>
<organism evidence="9 10">
    <name type="scientific">Altererythrobacter litoralis</name>
    <dbReference type="NCBI Taxonomy" id="3113904"/>
    <lineage>
        <taxon>Bacteria</taxon>
        <taxon>Pseudomonadati</taxon>
        <taxon>Pseudomonadota</taxon>
        <taxon>Alphaproteobacteria</taxon>
        <taxon>Sphingomonadales</taxon>
        <taxon>Erythrobacteraceae</taxon>
        <taxon>Altererythrobacter</taxon>
    </lineage>
</organism>
<evidence type="ECO:0000256" key="4">
    <source>
        <dbReference type="ARBA" id="ARBA00016377"/>
    </source>
</evidence>
<evidence type="ECO:0000256" key="5">
    <source>
        <dbReference type="ARBA" id="ARBA00022801"/>
    </source>
</evidence>
<dbReference type="GO" id="GO:0016787">
    <property type="term" value="F:hydrolase activity"/>
    <property type="evidence" value="ECO:0007669"/>
    <property type="project" value="UniProtKB-KW"/>
</dbReference>
<feature type="domain" description="Nudix hydrolase" evidence="8">
    <location>
        <begin position="42"/>
        <end position="181"/>
    </location>
</feature>
<dbReference type="RefSeq" id="WP_354144236.1">
    <property type="nucleotide sequence ID" value="NZ_JAZDQV010000004.1"/>
</dbReference>
<evidence type="ECO:0000313" key="10">
    <source>
        <dbReference type="Proteomes" id="UP001343492"/>
    </source>
</evidence>
<keyword evidence="5 9" id="KW-0378">Hydrolase</keyword>
<evidence type="ECO:0000256" key="1">
    <source>
        <dbReference type="ARBA" id="ARBA00000847"/>
    </source>
</evidence>
<sequence length="189" mass="20588">MSDPDSAPPSDPDAAKPETIEWQGKFVTAKTRGRWEYVARSRGIRAAAIIAIDDEGHVILVEQYRVPLGRICLEIPAGLIGDDESKAGEADEEAALRELEEETGYRAARIENLGEFYSSPGMVSESFTLLRAHGLTKVGEGGGTASEDIRVHRVRLRDLPQFVAERRAKGHGVDVRVAMLMAAGFIGED</sequence>
<dbReference type="Pfam" id="PF00293">
    <property type="entry name" value="NUDIX"/>
    <property type="match status" value="1"/>
</dbReference>
<dbReference type="InterPro" id="IPR000086">
    <property type="entry name" value="NUDIX_hydrolase_dom"/>
</dbReference>
<dbReference type="SUPFAM" id="SSF55811">
    <property type="entry name" value="Nudix"/>
    <property type="match status" value="1"/>
</dbReference>
<gene>
    <name evidence="9" type="ORF">VRS74_05445</name>
</gene>
<dbReference type="Gene3D" id="3.90.79.10">
    <property type="entry name" value="Nucleoside Triphosphate Pyrophosphohydrolase"/>
    <property type="match status" value="1"/>
</dbReference>
<comment type="similarity">
    <text evidence="3">Belongs to the Nudix hydrolase family. NudK subfamily.</text>
</comment>
<protein>
    <recommendedName>
        <fullName evidence="4">GDP-mannose pyrophosphatase</fullName>
    </recommendedName>
    <alternativeName>
        <fullName evidence="6">GDP-mannose hydrolase</fullName>
    </alternativeName>
    <alternativeName>
        <fullName evidence="7">GDPMK</fullName>
    </alternativeName>
</protein>
<comment type="cofactor">
    <cofactor evidence="2">
        <name>Mg(2+)</name>
        <dbReference type="ChEBI" id="CHEBI:18420"/>
    </cofactor>
</comment>
<evidence type="ECO:0000256" key="3">
    <source>
        <dbReference type="ARBA" id="ARBA00007275"/>
    </source>
</evidence>
<evidence type="ECO:0000259" key="8">
    <source>
        <dbReference type="PROSITE" id="PS51462"/>
    </source>
</evidence>
<comment type="catalytic activity">
    <reaction evidence="1">
        <text>GDP-alpha-D-mannose + H2O = alpha-D-mannose 1-phosphate + GMP + 2 H(+)</text>
        <dbReference type="Rhea" id="RHEA:27978"/>
        <dbReference type="ChEBI" id="CHEBI:15377"/>
        <dbReference type="ChEBI" id="CHEBI:15378"/>
        <dbReference type="ChEBI" id="CHEBI:57527"/>
        <dbReference type="ChEBI" id="CHEBI:58115"/>
        <dbReference type="ChEBI" id="CHEBI:58409"/>
    </reaction>
</comment>
<evidence type="ECO:0000256" key="6">
    <source>
        <dbReference type="ARBA" id="ARBA00032162"/>
    </source>
</evidence>
<dbReference type="PANTHER" id="PTHR11839">
    <property type="entry name" value="UDP/ADP-SUGAR PYROPHOSPHATASE"/>
    <property type="match status" value="1"/>
</dbReference>
<dbReference type="Proteomes" id="UP001343492">
    <property type="component" value="Unassembled WGS sequence"/>
</dbReference>
<evidence type="ECO:0000313" key="9">
    <source>
        <dbReference type="EMBL" id="MEE1877127.1"/>
    </source>
</evidence>
<dbReference type="PROSITE" id="PS51462">
    <property type="entry name" value="NUDIX"/>
    <property type="match status" value="1"/>
</dbReference>
<evidence type="ECO:0000256" key="7">
    <source>
        <dbReference type="ARBA" id="ARBA00032272"/>
    </source>
</evidence>
<accession>A0ABU7GDT9</accession>
<evidence type="ECO:0000256" key="2">
    <source>
        <dbReference type="ARBA" id="ARBA00001946"/>
    </source>
</evidence>
<reference evidence="9 10" key="1">
    <citation type="submission" date="2024-01" db="EMBL/GenBank/DDBJ databases">
        <title>The genome sequence of Erythrobacteraceae sp. strain 1XM1-14.</title>
        <authorList>
            <person name="Liu Y."/>
        </authorList>
    </citation>
    <scope>NUCLEOTIDE SEQUENCE [LARGE SCALE GENOMIC DNA]</scope>
    <source>
        <strain evidence="9 10">1XM1-14</strain>
    </source>
</reference>
<dbReference type="InterPro" id="IPR015797">
    <property type="entry name" value="NUDIX_hydrolase-like_dom_sf"/>
</dbReference>
<keyword evidence="10" id="KW-1185">Reference proteome</keyword>
<proteinExistence type="inferred from homology"/>